<evidence type="ECO:0000256" key="1">
    <source>
        <dbReference type="ARBA" id="ARBA00004629"/>
    </source>
</evidence>
<dbReference type="AlphaFoldDB" id="A0AAP0IFQ5"/>
<dbReference type="PANTHER" id="PTHR14527">
    <property type="entry name" value="PROTEIN MIS12 HOMOLOG"/>
    <property type="match status" value="1"/>
</dbReference>
<keyword evidence="7" id="KW-0175">Coiled coil</keyword>
<evidence type="ECO:0000256" key="5">
    <source>
        <dbReference type="ARBA" id="ARBA00022776"/>
    </source>
</evidence>
<dbReference type="Pfam" id="PF05859">
    <property type="entry name" value="Mis12"/>
    <property type="match status" value="1"/>
</dbReference>
<dbReference type="InterPro" id="IPR008685">
    <property type="entry name" value="Centromere_Mis12"/>
</dbReference>
<keyword evidence="3" id="KW-0158">Chromosome</keyword>
<name>A0AAP0IFQ5_9MAGN</name>
<evidence type="ECO:0000313" key="10">
    <source>
        <dbReference type="EMBL" id="KAK9114613.1"/>
    </source>
</evidence>
<evidence type="ECO:0000256" key="2">
    <source>
        <dbReference type="ARBA" id="ARBA00008643"/>
    </source>
</evidence>
<keyword evidence="4" id="KW-0132">Cell division</keyword>
<dbReference type="GO" id="GO:0051301">
    <property type="term" value="P:cell division"/>
    <property type="evidence" value="ECO:0007669"/>
    <property type="project" value="UniProtKB-KW"/>
</dbReference>
<proteinExistence type="inferred from homology"/>
<organism evidence="10 11">
    <name type="scientific">Stephania yunnanensis</name>
    <dbReference type="NCBI Taxonomy" id="152371"/>
    <lineage>
        <taxon>Eukaryota</taxon>
        <taxon>Viridiplantae</taxon>
        <taxon>Streptophyta</taxon>
        <taxon>Embryophyta</taxon>
        <taxon>Tracheophyta</taxon>
        <taxon>Spermatophyta</taxon>
        <taxon>Magnoliopsida</taxon>
        <taxon>Ranunculales</taxon>
        <taxon>Menispermaceae</taxon>
        <taxon>Menispermoideae</taxon>
        <taxon>Cissampelideae</taxon>
        <taxon>Stephania</taxon>
    </lineage>
</organism>
<keyword evidence="6" id="KW-0995">Kinetochore</keyword>
<dbReference type="Proteomes" id="UP001420932">
    <property type="component" value="Unassembled WGS sequence"/>
</dbReference>
<comment type="caution">
    <text evidence="10">The sequence shown here is derived from an EMBL/GenBank/DDBJ whole genome shotgun (WGS) entry which is preliminary data.</text>
</comment>
<evidence type="ECO:0000313" key="11">
    <source>
        <dbReference type="Proteomes" id="UP001420932"/>
    </source>
</evidence>
<evidence type="ECO:0000256" key="9">
    <source>
        <dbReference type="ARBA" id="ARBA00023328"/>
    </source>
</evidence>
<comment type="similarity">
    <text evidence="2">Belongs to the mis12 family.</text>
</comment>
<keyword evidence="8" id="KW-0131">Cell cycle</keyword>
<dbReference type="GO" id="GO:0000070">
    <property type="term" value="P:mitotic sister chromatid segregation"/>
    <property type="evidence" value="ECO:0007669"/>
    <property type="project" value="TreeGrafter"/>
</dbReference>
<keyword evidence="5" id="KW-0498">Mitosis</keyword>
<protein>
    <submittedName>
        <fullName evidence="10">Uncharacterized protein</fullName>
    </submittedName>
</protein>
<evidence type="ECO:0000256" key="7">
    <source>
        <dbReference type="ARBA" id="ARBA00023054"/>
    </source>
</evidence>
<dbReference type="GO" id="GO:0000444">
    <property type="term" value="C:MIS12/MIND type complex"/>
    <property type="evidence" value="ECO:0007669"/>
    <property type="project" value="TreeGrafter"/>
</dbReference>
<accession>A0AAP0IFQ5</accession>
<evidence type="ECO:0000256" key="6">
    <source>
        <dbReference type="ARBA" id="ARBA00022838"/>
    </source>
</evidence>
<evidence type="ECO:0000256" key="4">
    <source>
        <dbReference type="ARBA" id="ARBA00022618"/>
    </source>
</evidence>
<dbReference type="PANTHER" id="PTHR14527:SF2">
    <property type="entry name" value="PROTEIN MIS12 HOMOLOG"/>
    <property type="match status" value="1"/>
</dbReference>
<evidence type="ECO:0000256" key="8">
    <source>
        <dbReference type="ARBA" id="ARBA00023306"/>
    </source>
</evidence>
<dbReference type="GO" id="GO:0005634">
    <property type="term" value="C:nucleus"/>
    <property type="evidence" value="ECO:0007669"/>
    <property type="project" value="InterPro"/>
</dbReference>
<evidence type="ECO:0000256" key="3">
    <source>
        <dbReference type="ARBA" id="ARBA00022454"/>
    </source>
</evidence>
<comment type="subcellular location">
    <subcellularLocation>
        <location evidence="1">Chromosome</location>
        <location evidence="1">Centromere</location>
        <location evidence="1">Kinetochore</location>
    </subcellularLocation>
</comment>
<dbReference type="GO" id="GO:0051382">
    <property type="term" value="P:kinetochore assembly"/>
    <property type="evidence" value="ECO:0007669"/>
    <property type="project" value="TreeGrafter"/>
</dbReference>
<keyword evidence="11" id="KW-1185">Reference proteome</keyword>
<dbReference type="EMBL" id="JBBNAF010000009">
    <property type="protein sequence ID" value="KAK9114613.1"/>
    <property type="molecule type" value="Genomic_DNA"/>
</dbReference>
<keyword evidence="9" id="KW-0137">Centromere</keyword>
<reference evidence="10 11" key="1">
    <citation type="submission" date="2024-01" db="EMBL/GenBank/DDBJ databases">
        <title>Genome assemblies of Stephania.</title>
        <authorList>
            <person name="Yang L."/>
        </authorList>
    </citation>
    <scope>NUCLEOTIDE SEQUENCE [LARGE SCALE GENOMIC DNA]</scope>
    <source>
        <strain evidence="10">YNDBR</strain>
        <tissue evidence="10">Leaf</tissue>
    </source>
</reference>
<sequence>MIQEVLDRQLDMSEKYCFQSRFVILEGFSMPKVDKSDGTLMDVDVLLDAELDVQLNSLRMKLSLAVKKATKLQSELQLLKKQSVLSNKRAEYVNDMIQLFEENSLLDMFQDI</sequence>
<gene>
    <name evidence="10" type="ORF">Syun_021410</name>
</gene>